<proteinExistence type="predicted"/>
<evidence type="ECO:0000256" key="4">
    <source>
        <dbReference type="ARBA" id="ARBA00023136"/>
    </source>
</evidence>
<keyword evidence="4 6" id="KW-0472">Membrane</keyword>
<name>G2QMW6_THET4</name>
<dbReference type="EMBL" id="CP003007">
    <property type="protein sequence ID" value="AEO60506.1"/>
    <property type="molecule type" value="Genomic_DNA"/>
</dbReference>
<feature type="transmembrane region" description="Helical" evidence="6">
    <location>
        <begin position="314"/>
        <end position="335"/>
    </location>
</feature>
<sequence length="618" mass="67859">MPFNWRRPFRTDGGGGGGGVQTEQQQQRNGGGSSSSVDRFDSSGEVTDGSLKYTLEKGENDSPVSYQEASGAPVERRSPLGYDVGSITIIFLNVSKMIGTGVYSTPSAIYKGTGSVGLAMIYWTLGFFTSLASLCVYLEYASYFPNRSGSEVVYLEQAYPRPKWLISTTFAFQSVALSFSSSNAIVMAQYLWRCGTSTPTDWQLKGTAIACYTCAFLIVGFHTRFSYWVSNGIGIIKVLTLIFISITGFVVLGGHVSRVPEPKANFVNAFEGHATPYGLTNALYRIIFSYAGYENAFNVVNEVKNPVKQLRRNGFAALVIVTVLYIFANIAWFSAIPKAELAEAKEIAAALFFSRVFGPDKAVNGLNFLIALSSFGNIVAVALGSSRLIRECGRQGVLPFPRFWASTRPFGTPLGPYALKYTLTVLMILAPPAGDAFNFINDLYVYPSSVFQVLLGVGLLLVRRRRRRLGLPRSEFRAWDPVIAFNILVYVYLLVMPWYPPAGGANAGDVSFWYGTYIVTGIGILIGCGIYYYLWVNLIPHVKGYRIRQEVLVFEDGAQSHRLVKVPVAEVAEWDATHDAVGRPLNVNNGKSGSGSHQKNDDQEEVGKVVRIGDPEKQ</sequence>
<reference evidence="7 8" key="1">
    <citation type="journal article" date="2011" name="Nat. Biotechnol.">
        <title>Comparative genomic analysis of the thermophilic biomass-degrading fungi Myceliophthora thermophila and Thielavia terrestris.</title>
        <authorList>
            <person name="Berka R.M."/>
            <person name="Grigoriev I.V."/>
            <person name="Otillar R."/>
            <person name="Salamov A."/>
            <person name="Grimwood J."/>
            <person name="Reid I."/>
            <person name="Ishmael N."/>
            <person name="John T."/>
            <person name="Darmond C."/>
            <person name="Moisan M.-C."/>
            <person name="Henrissat B."/>
            <person name="Coutinho P.M."/>
            <person name="Lombard V."/>
            <person name="Natvig D.O."/>
            <person name="Lindquist E."/>
            <person name="Schmutz J."/>
            <person name="Lucas S."/>
            <person name="Harris P."/>
            <person name="Powlowski J."/>
            <person name="Bellemare A."/>
            <person name="Taylor D."/>
            <person name="Butler G."/>
            <person name="de Vries R.P."/>
            <person name="Allijn I.E."/>
            <person name="van den Brink J."/>
            <person name="Ushinsky S."/>
            <person name="Storms R."/>
            <person name="Powell A.J."/>
            <person name="Paulsen I.T."/>
            <person name="Elbourne L.D.H."/>
            <person name="Baker S.E."/>
            <person name="Magnuson J."/>
            <person name="LaBoissiere S."/>
            <person name="Clutterbuck A.J."/>
            <person name="Martinez D."/>
            <person name="Wogulis M."/>
            <person name="de Leon A.L."/>
            <person name="Rey M.W."/>
            <person name="Tsang A."/>
        </authorList>
    </citation>
    <scope>NUCLEOTIDE SEQUENCE [LARGE SCALE GENOMIC DNA]</scope>
    <source>
        <strain evidence="8">ATCC 42464 / BCRC 31852 / DSM 1799</strain>
    </source>
</reference>
<keyword evidence="8" id="KW-1185">Reference proteome</keyword>
<evidence type="ECO:0000313" key="7">
    <source>
        <dbReference type="EMBL" id="AEO60506.1"/>
    </source>
</evidence>
<feature type="transmembrane region" description="Helical" evidence="6">
    <location>
        <begin position="204"/>
        <end position="222"/>
    </location>
</feature>
<feature type="compositionally biased region" description="Polar residues" evidence="5">
    <location>
        <begin position="586"/>
        <end position="597"/>
    </location>
</feature>
<dbReference type="Pfam" id="PF13520">
    <property type="entry name" value="AA_permease_2"/>
    <property type="match status" value="1"/>
</dbReference>
<dbReference type="GeneID" id="11513498"/>
<comment type="subcellular location">
    <subcellularLocation>
        <location evidence="1">Membrane</location>
        <topology evidence="1">Multi-pass membrane protein</topology>
    </subcellularLocation>
</comment>
<feature type="region of interest" description="Disordered" evidence="5">
    <location>
        <begin position="1"/>
        <end position="47"/>
    </location>
</feature>
<evidence type="ECO:0000256" key="5">
    <source>
        <dbReference type="SAM" id="MobiDB-lite"/>
    </source>
</evidence>
<feature type="transmembrane region" description="Helical" evidence="6">
    <location>
        <begin position="120"/>
        <end position="144"/>
    </location>
</feature>
<evidence type="ECO:0000256" key="6">
    <source>
        <dbReference type="SAM" id="Phobius"/>
    </source>
</evidence>
<evidence type="ECO:0000256" key="1">
    <source>
        <dbReference type="ARBA" id="ARBA00004141"/>
    </source>
</evidence>
<dbReference type="AlphaFoldDB" id="G2QMW6"/>
<dbReference type="RefSeq" id="XP_003665751.1">
    <property type="nucleotide sequence ID" value="XM_003665703.1"/>
</dbReference>
<feature type="transmembrane region" description="Helical" evidence="6">
    <location>
        <begin position="164"/>
        <end position="192"/>
    </location>
</feature>
<evidence type="ECO:0000313" key="8">
    <source>
        <dbReference type="Proteomes" id="UP000007322"/>
    </source>
</evidence>
<dbReference type="GO" id="GO:0016020">
    <property type="term" value="C:membrane"/>
    <property type="evidence" value="ECO:0007669"/>
    <property type="project" value="UniProtKB-SubCell"/>
</dbReference>
<evidence type="ECO:0000256" key="3">
    <source>
        <dbReference type="ARBA" id="ARBA00022989"/>
    </source>
</evidence>
<dbReference type="VEuPathDB" id="FungiDB:MYCTH_2069159"/>
<dbReference type="STRING" id="573729.G2QMW6"/>
<dbReference type="InterPro" id="IPR002293">
    <property type="entry name" value="AA/rel_permease1"/>
</dbReference>
<feature type="compositionally biased region" description="Basic and acidic residues" evidence="5">
    <location>
        <begin position="598"/>
        <end position="618"/>
    </location>
</feature>
<feature type="transmembrane region" description="Helical" evidence="6">
    <location>
        <begin position="368"/>
        <end position="389"/>
    </location>
</feature>
<dbReference type="GO" id="GO:0015179">
    <property type="term" value="F:L-amino acid transmembrane transporter activity"/>
    <property type="evidence" value="ECO:0007669"/>
    <property type="project" value="TreeGrafter"/>
</dbReference>
<evidence type="ECO:0008006" key="9">
    <source>
        <dbReference type="Google" id="ProtNLM"/>
    </source>
</evidence>
<keyword evidence="3 6" id="KW-1133">Transmembrane helix</keyword>
<evidence type="ECO:0000256" key="2">
    <source>
        <dbReference type="ARBA" id="ARBA00022692"/>
    </source>
</evidence>
<keyword evidence="2 6" id="KW-0812">Transmembrane</keyword>
<dbReference type="FunFam" id="1.20.1740.10:FF:000025">
    <property type="entry name" value="High-affinity methionine permease"/>
    <property type="match status" value="1"/>
</dbReference>
<dbReference type="HOGENOM" id="CLU_013661_0_0_1"/>
<feature type="transmembrane region" description="Helical" evidence="6">
    <location>
        <begin position="410"/>
        <end position="431"/>
    </location>
</feature>
<dbReference type="OMA" id="WKLKGVA"/>
<gene>
    <name evidence="7" type="ORF">MYCTH_2069159</name>
</gene>
<dbReference type="InParanoid" id="G2QMW6"/>
<dbReference type="OrthoDB" id="5982228at2759"/>
<dbReference type="PANTHER" id="PTHR11785:SF353">
    <property type="entry name" value="METHIONINE TRANSPORTER (EUROFUNG)"/>
    <property type="match status" value="1"/>
</dbReference>
<organism evidence="7 8">
    <name type="scientific">Thermothelomyces thermophilus (strain ATCC 42464 / BCRC 31852 / DSM 1799)</name>
    <name type="common">Sporotrichum thermophile</name>
    <dbReference type="NCBI Taxonomy" id="573729"/>
    <lineage>
        <taxon>Eukaryota</taxon>
        <taxon>Fungi</taxon>
        <taxon>Dikarya</taxon>
        <taxon>Ascomycota</taxon>
        <taxon>Pezizomycotina</taxon>
        <taxon>Sordariomycetes</taxon>
        <taxon>Sordariomycetidae</taxon>
        <taxon>Sordariales</taxon>
        <taxon>Chaetomiaceae</taxon>
        <taxon>Thermothelomyces</taxon>
    </lineage>
</organism>
<accession>G2QMW6</accession>
<dbReference type="KEGG" id="mtm:MYCTH_2069159"/>
<feature type="transmembrane region" description="Helical" evidence="6">
    <location>
        <begin position="443"/>
        <end position="462"/>
    </location>
</feature>
<dbReference type="PANTHER" id="PTHR11785">
    <property type="entry name" value="AMINO ACID TRANSPORTER"/>
    <property type="match status" value="1"/>
</dbReference>
<dbReference type="eggNOG" id="KOG1287">
    <property type="taxonomic scope" value="Eukaryota"/>
</dbReference>
<feature type="transmembrane region" description="Helical" evidence="6">
    <location>
        <begin position="228"/>
        <end position="253"/>
    </location>
</feature>
<feature type="transmembrane region" description="Helical" evidence="6">
    <location>
        <begin position="512"/>
        <end position="536"/>
    </location>
</feature>
<dbReference type="Gene3D" id="1.20.1740.10">
    <property type="entry name" value="Amino acid/polyamine transporter I"/>
    <property type="match status" value="1"/>
</dbReference>
<feature type="region of interest" description="Disordered" evidence="5">
    <location>
        <begin position="582"/>
        <end position="618"/>
    </location>
</feature>
<feature type="transmembrane region" description="Helical" evidence="6">
    <location>
        <begin position="482"/>
        <end position="500"/>
    </location>
</feature>
<protein>
    <recommendedName>
        <fullName evidence="9">High affinity methionine permease</fullName>
    </recommendedName>
</protein>
<dbReference type="InterPro" id="IPR050598">
    <property type="entry name" value="AminoAcid_Transporter"/>
</dbReference>
<dbReference type="Proteomes" id="UP000007322">
    <property type="component" value="Chromosome 6"/>
</dbReference>